<name>A0A8J2TX39_9MICO</name>
<comment type="caution">
    <text evidence="2">The sequence shown here is derived from an EMBL/GenBank/DDBJ whole genome shotgun (WGS) entry which is preliminary data.</text>
</comment>
<dbReference type="RefSeq" id="WP_188550047.1">
    <property type="nucleotide sequence ID" value="NZ_BMFY01000004.1"/>
</dbReference>
<dbReference type="AlphaFoldDB" id="A0A8J2TX39"/>
<keyword evidence="1" id="KW-0812">Transmembrane</keyword>
<dbReference type="Proteomes" id="UP000616114">
    <property type="component" value="Unassembled WGS sequence"/>
</dbReference>
<sequence>MSRSQKILAVLTVVTGWCGALLIWRESWSSPGFTFTVWAAGVVLILTATTLGALVLDELFTDFDSDLEGDGDGVHADR</sequence>
<keyword evidence="3" id="KW-1185">Reference proteome</keyword>
<keyword evidence="1" id="KW-1133">Transmembrane helix</keyword>
<organism evidence="2 3">
    <name type="scientific">Sediminivirga luteola</name>
    <dbReference type="NCBI Taxonomy" id="1774748"/>
    <lineage>
        <taxon>Bacteria</taxon>
        <taxon>Bacillati</taxon>
        <taxon>Actinomycetota</taxon>
        <taxon>Actinomycetes</taxon>
        <taxon>Micrococcales</taxon>
        <taxon>Brevibacteriaceae</taxon>
        <taxon>Sediminivirga</taxon>
    </lineage>
</organism>
<gene>
    <name evidence="2" type="ORF">GCM10011333_12310</name>
</gene>
<reference evidence="2" key="1">
    <citation type="journal article" date="2014" name="Int. J. Syst. Evol. Microbiol.">
        <title>Complete genome sequence of Corynebacterium casei LMG S-19264T (=DSM 44701T), isolated from a smear-ripened cheese.</title>
        <authorList>
            <consortium name="US DOE Joint Genome Institute (JGI-PGF)"/>
            <person name="Walter F."/>
            <person name="Albersmeier A."/>
            <person name="Kalinowski J."/>
            <person name="Ruckert C."/>
        </authorList>
    </citation>
    <scope>NUCLEOTIDE SEQUENCE</scope>
    <source>
        <strain evidence="2">CGMCC 1.12785</strain>
    </source>
</reference>
<reference evidence="2" key="2">
    <citation type="submission" date="2020-09" db="EMBL/GenBank/DDBJ databases">
        <authorList>
            <person name="Sun Q."/>
            <person name="Zhou Y."/>
        </authorList>
    </citation>
    <scope>NUCLEOTIDE SEQUENCE</scope>
    <source>
        <strain evidence="2">CGMCC 1.12785</strain>
    </source>
</reference>
<proteinExistence type="predicted"/>
<evidence type="ECO:0000256" key="1">
    <source>
        <dbReference type="SAM" id="Phobius"/>
    </source>
</evidence>
<keyword evidence="1" id="KW-0472">Membrane</keyword>
<accession>A0A8J2TX39</accession>
<feature type="transmembrane region" description="Helical" evidence="1">
    <location>
        <begin position="7"/>
        <end position="24"/>
    </location>
</feature>
<protein>
    <submittedName>
        <fullName evidence="2">Uncharacterized protein</fullName>
    </submittedName>
</protein>
<dbReference type="EMBL" id="BMFY01000004">
    <property type="protein sequence ID" value="GGA11013.1"/>
    <property type="molecule type" value="Genomic_DNA"/>
</dbReference>
<evidence type="ECO:0000313" key="2">
    <source>
        <dbReference type="EMBL" id="GGA11013.1"/>
    </source>
</evidence>
<feature type="transmembrane region" description="Helical" evidence="1">
    <location>
        <begin position="36"/>
        <end position="56"/>
    </location>
</feature>
<evidence type="ECO:0000313" key="3">
    <source>
        <dbReference type="Proteomes" id="UP000616114"/>
    </source>
</evidence>